<evidence type="ECO:0000256" key="4">
    <source>
        <dbReference type="ARBA" id="ARBA00022737"/>
    </source>
</evidence>
<dbReference type="SUPFAM" id="SSF52540">
    <property type="entry name" value="P-loop containing nucleoside triphosphate hydrolases"/>
    <property type="match status" value="2"/>
</dbReference>
<proteinExistence type="predicted"/>
<evidence type="ECO:0000256" key="1">
    <source>
        <dbReference type="ARBA" id="ARBA00004141"/>
    </source>
</evidence>
<dbReference type="SUPFAM" id="SSF90123">
    <property type="entry name" value="ABC transporter transmembrane region"/>
    <property type="match status" value="2"/>
</dbReference>
<evidence type="ECO:0000256" key="5">
    <source>
        <dbReference type="ARBA" id="ARBA00022741"/>
    </source>
</evidence>
<dbReference type="SMART" id="SM00382">
    <property type="entry name" value="AAA"/>
    <property type="match status" value="2"/>
</dbReference>
<evidence type="ECO:0000256" key="2">
    <source>
        <dbReference type="ARBA" id="ARBA00022448"/>
    </source>
</evidence>
<evidence type="ECO:0000259" key="13">
    <source>
        <dbReference type="PROSITE" id="PS50929"/>
    </source>
</evidence>
<dbReference type="PROSITE" id="PS50929">
    <property type="entry name" value="ABC_TM1F"/>
    <property type="match status" value="2"/>
</dbReference>
<dbReference type="FunFam" id="3.40.50.300:FF:000825">
    <property type="entry name" value="ABC bile acid transporter"/>
    <property type="match status" value="1"/>
</dbReference>
<dbReference type="OrthoDB" id="6500128at2759"/>
<evidence type="ECO:0000256" key="7">
    <source>
        <dbReference type="ARBA" id="ARBA00022989"/>
    </source>
</evidence>
<evidence type="ECO:0000256" key="10">
    <source>
        <dbReference type="SAM" id="MobiDB-lite"/>
    </source>
</evidence>
<feature type="transmembrane region" description="Helical" evidence="11">
    <location>
        <begin position="123"/>
        <end position="149"/>
    </location>
</feature>
<dbReference type="InterPro" id="IPR003439">
    <property type="entry name" value="ABC_transporter-like_ATP-bd"/>
</dbReference>
<evidence type="ECO:0000256" key="6">
    <source>
        <dbReference type="ARBA" id="ARBA00022840"/>
    </source>
</evidence>
<keyword evidence="6" id="KW-0067">ATP-binding</keyword>
<dbReference type="InterPro" id="IPR011527">
    <property type="entry name" value="ABC1_TM_dom"/>
</dbReference>
<feature type="transmembrane region" description="Helical" evidence="11">
    <location>
        <begin position="188"/>
        <end position="207"/>
    </location>
</feature>
<feature type="transmembrane region" description="Helical" evidence="11">
    <location>
        <begin position="1113"/>
        <end position="1132"/>
    </location>
</feature>
<dbReference type="GO" id="GO:0016887">
    <property type="term" value="F:ATP hydrolysis activity"/>
    <property type="evidence" value="ECO:0007669"/>
    <property type="project" value="InterPro"/>
</dbReference>
<dbReference type="Pfam" id="PF00005">
    <property type="entry name" value="ABC_tran"/>
    <property type="match status" value="2"/>
</dbReference>
<sequence length="1709" mass="190192">MVGHCTGPVWRRDDLTACFRHDYLLSIFPITICALSILYLAYQIISARRSRTKNIGYQPLNQDQLNGDYVPPDRSRFIDDDDSDDENVDDTATDELEDEGYVTLARTRTHDSVIANDKPKGEFFLVTIEEIAVLAQLGIHVAIFVLGVWGKKGRVAAIAQLATWTYIATLATLRLLLSSQTRLQFSRLWYHTTFIYCFMWMFNTLTFRSEIIHPRSKSSQNFSIADFILTSLLAFIAITSRKGNRTVKLEYEGRIQPSKEQIASVLSLASFSWCDPLIYQGYKKPLEMADVWNVPPRDKAANILADFRQLKKTVSLAFHLLRYFKRSLIIQAIWAALQSVLDFAPTLLLKAILEYVERPQDTPRNAAWLYVGLLFVTGCVQAVAAGQALWIGRKMCIRLRAIVVGEIYAKALKRRAFSTTNKVLGAKPKEPETRPGFLSRLTGLGKKKPLIPDSQTSQNGQSAEAAAAQKKTEGEEAEAQVSSGTIINLMSVDSFKVAEISAYLHFLWASAPVLFIGTIGLLYRILGFSSFVGILMMFLLLPVNMIIAKQFAKLQKQILQATDARIHITNEVLSNIRIIKFFAWEQKFMSKVDEKRNVEIKAIFRRYFVWACAGTVWSGSPILITLLTFMVYTQIEKKDLVPSVAFTALSLFQLLRVPLDQLADMIAHVQESKVSIDRVEEYLNEPETDKSTQLKRQLKDEHGNPLLGFEKANFSWGLKGDKETDAFKLIDLDLLFPPDRLSVIVGPTGSGKTSLLMALLGEMTLLTGEVHLPGIRSREDLSLDPETGLTESIAYCAQQAWLVNASIKDNIVFASPWNPDRYKDVLVACSLQRDLEILDGGDETLVGEKGVTLSGGQKQRISLARALYSRARHVLLDDILSAVDAHTAKWIFEQAILGPLMRNRTCILVTHSVTLSLPFAEFVVVLENGQVTSSGSPKEVTVTGKLSEDDSKSLVASQRPSRIPSRVPSGVGEESMEETVKKAAKTSDTETVSGKPKQPDQEEDRAIGSVKFGVIMLYLAAMGSWFYWTAAGLVFVGQQAISVLSNVWIREWSNAYAEKEVSIQWSSHNRSVTHISGISRCFTSGVCGWSMPYLPKLSSNVKTLTESGEVNDWYYVSVYAIIGLVMVIMVFVREIVLFYGSITASKRIHTQLMDSVMRAKFRFFDSTPLGQIMNRFSKDIEAIDQDVTPVAVGVIYCLLSIVTIIILITVITPGFLIAGGIISVTYFAIGIVYINSSRDLKRLESVKRSPIFQQFGETLTGMTTIRAYADERRFIRENLARINVANRPFIFLWAANRWLAFRVDVIGSLVSFFSGAFVVLSAGKIDPGAAGLAMTYAVTYTENMLWFVRLYASNEQNMNSVERIKEYLDVEREAPPIIEDNRPPGNWPSHGSVEFIGYSTRYRKDFELVLKQLTFKILAGEKVGIVGRTGAGKSSMALALFRALEAEEGKILIDNVDIGLIGLQDLRENVVMVPQDPTLFSGTIRTNLDPFNLFTDEEIFNSLRRVQLVGSPGPSSSVTPDRPRSPSNQNADSVPSVVVESSESSENTAVPSSSATVTEDGAASSPATTLVENKNIFQNLSSSVSESGSNLSQGQRQLLCLARALLKEPKVLMMDEATASIDHATDGKIQETIRQLQNTTITIAHRLKTIVDYDKVLVLDQGEIKEYGTPWELIEKEGGMFQSMCEQSGELGTLRDIAKKEHEKKTQGA</sequence>
<evidence type="ECO:0000256" key="9">
    <source>
        <dbReference type="ARBA" id="ARBA00023180"/>
    </source>
</evidence>
<feature type="domain" description="ABC transporter" evidence="12">
    <location>
        <begin position="707"/>
        <end position="953"/>
    </location>
</feature>
<dbReference type="EMBL" id="MU004239">
    <property type="protein sequence ID" value="KAF2666079.1"/>
    <property type="molecule type" value="Genomic_DNA"/>
</dbReference>
<feature type="transmembrane region" description="Helical" evidence="11">
    <location>
        <begin position="219"/>
        <end position="238"/>
    </location>
</feature>
<dbReference type="CDD" id="cd18604">
    <property type="entry name" value="ABC_6TM_VMR1_D2_like"/>
    <property type="match status" value="1"/>
</dbReference>
<evidence type="ECO:0000313" key="15">
    <source>
        <dbReference type="Proteomes" id="UP000799302"/>
    </source>
</evidence>
<dbReference type="InterPro" id="IPR050173">
    <property type="entry name" value="ABC_transporter_C-like"/>
</dbReference>
<feature type="transmembrane region" description="Helical" evidence="11">
    <location>
        <begin position="500"/>
        <end position="522"/>
    </location>
</feature>
<dbReference type="InterPro" id="IPR017871">
    <property type="entry name" value="ABC_transporter-like_CS"/>
</dbReference>
<evidence type="ECO:0000313" key="14">
    <source>
        <dbReference type="EMBL" id="KAF2666079.1"/>
    </source>
</evidence>
<dbReference type="GO" id="GO:0000329">
    <property type="term" value="C:fungal-type vacuole membrane"/>
    <property type="evidence" value="ECO:0007669"/>
    <property type="project" value="TreeGrafter"/>
</dbReference>
<dbReference type="CDD" id="cd03244">
    <property type="entry name" value="ABCC_MRP_domain2"/>
    <property type="match status" value="1"/>
</dbReference>
<keyword evidence="15" id="KW-1185">Reference proteome</keyword>
<keyword evidence="3 11" id="KW-0812">Transmembrane</keyword>
<feature type="compositionally biased region" description="Basic and acidic residues" evidence="10">
    <location>
        <begin position="978"/>
        <end position="988"/>
    </location>
</feature>
<gene>
    <name evidence="14" type="ORF">BT63DRAFT_404790</name>
</gene>
<evidence type="ECO:0000259" key="12">
    <source>
        <dbReference type="PROSITE" id="PS50893"/>
    </source>
</evidence>
<dbReference type="CDD" id="cd18596">
    <property type="entry name" value="ABC_6TM_VMR1_D1_like"/>
    <property type="match status" value="1"/>
</dbReference>
<dbReference type="InterPro" id="IPR003593">
    <property type="entry name" value="AAA+_ATPase"/>
</dbReference>
<dbReference type="Gene3D" id="3.40.50.300">
    <property type="entry name" value="P-loop containing nucleotide triphosphate hydrolases"/>
    <property type="match status" value="2"/>
</dbReference>
<feature type="domain" description="ABC transmembrane type-1" evidence="13">
    <location>
        <begin position="329"/>
        <end position="671"/>
    </location>
</feature>
<comment type="subcellular location">
    <subcellularLocation>
        <location evidence="1">Membrane</location>
        <topology evidence="1">Multi-pass membrane protein</topology>
    </subcellularLocation>
</comment>
<keyword evidence="7 11" id="KW-1133">Transmembrane helix</keyword>
<feature type="transmembrane region" description="Helical" evidence="11">
    <location>
        <begin position="640"/>
        <end position="659"/>
    </location>
</feature>
<dbReference type="PANTHER" id="PTHR24223:SF353">
    <property type="entry name" value="ABC TRANSPORTER ATP-BINDING PROTEIN_PERMEASE VMR1-RELATED"/>
    <property type="match status" value="1"/>
</dbReference>
<dbReference type="PROSITE" id="PS00211">
    <property type="entry name" value="ABC_TRANSPORTER_1"/>
    <property type="match status" value="2"/>
</dbReference>
<dbReference type="GO" id="GO:0005524">
    <property type="term" value="F:ATP binding"/>
    <property type="evidence" value="ECO:0007669"/>
    <property type="project" value="UniProtKB-KW"/>
</dbReference>
<evidence type="ECO:0000256" key="8">
    <source>
        <dbReference type="ARBA" id="ARBA00023136"/>
    </source>
</evidence>
<feature type="compositionally biased region" description="Polar residues" evidence="10">
    <location>
        <begin position="1547"/>
        <end position="1557"/>
    </location>
</feature>
<feature type="region of interest" description="Disordered" evidence="10">
    <location>
        <begin position="427"/>
        <end position="477"/>
    </location>
</feature>
<feature type="region of interest" description="Disordered" evidence="10">
    <location>
        <begin position="932"/>
        <end position="1003"/>
    </location>
</feature>
<keyword evidence="4" id="KW-0677">Repeat</keyword>
<reference evidence="14" key="1">
    <citation type="journal article" date="2020" name="Stud. Mycol.">
        <title>101 Dothideomycetes genomes: a test case for predicting lifestyles and emergence of pathogens.</title>
        <authorList>
            <person name="Haridas S."/>
            <person name="Albert R."/>
            <person name="Binder M."/>
            <person name="Bloem J."/>
            <person name="Labutti K."/>
            <person name="Salamov A."/>
            <person name="Andreopoulos B."/>
            <person name="Baker S."/>
            <person name="Barry K."/>
            <person name="Bills G."/>
            <person name="Bluhm B."/>
            <person name="Cannon C."/>
            <person name="Castanera R."/>
            <person name="Culley D."/>
            <person name="Daum C."/>
            <person name="Ezra D."/>
            <person name="Gonzalez J."/>
            <person name="Henrissat B."/>
            <person name="Kuo A."/>
            <person name="Liang C."/>
            <person name="Lipzen A."/>
            <person name="Lutzoni F."/>
            <person name="Magnuson J."/>
            <person name="Mondo S."/>
            <person name="Nolan M."/>
            <person name="Ohm R."/>
            <person name="Pangilinan J."/>
            <person name="Park H.-J."/>
            <person name="Ramirez L."/>
            <person name="Alfaro M."/>
            <person name="Sun H."/>
            <person name="Tritt A."/>
            <person name="Yoshinaga Y."/>
            <person name="Zwiers L.-H."/>
            <person name="Turgeon B."/>
            <person name="Goodwin S."/>
            <person name="Spatafora J."/>
            <person name="Crous P."/>
            <person name="Grigoriev I."/>
        </authorList>
    </citation>
    <scope>NUCLEOTIDE SEQUENCE</scope>
    <source>
        <strain evidence="14">CBS 115976</strain>
    </source>
</reference>
<protein>
    <submittedName>
        <fullName evidence="14">Bile acid-transporting ATPase</fullName>
    </submittedName>
</protein>
<feature type="transmembrane region" description="Helical" evidence="11">
    <location>
        <begin position="368"/>
        <end position="391"/>
    </location>
</feature>
<dbReference type="Gene3D" id="1.20.1560.10">
    <property type="entry name" value="ABC transporter type 1, transmembrane domain"/>
    <property type="match status" value="2"/>
</dbReference>
<dbReference type="InterPro" id="IPR027417">
    <property type="entry name" value="P-loop_NTPase"/>
</dbReference>
<feature type="transmembrane region" description="Helical" evidence="11">
    <location>
        <begin position="1214"/>
        <end position="1234"/>
    </location>
</feature>
<feature type="domain" description="ABC transporter" evidence="12">
    <location>
        <begin position="1393"/>
        <end position="1686"/>
    </location>
</feature>
<accession>A0A6A6U1C0</accession>
<name>A0A6A6U1C0_9PEZI</name>
<feature type="compositionally biased region" description="Low complexity" evidence="10">
    <location>
        <begin position="1533"/>
        <end position="1546"/>
    </location>
</feature>
<feature type="transmembrane region" description="Helical" evidence="11">
    <location>
        <begin position="1187"/>
        <end position="1208"/>
    </location>
</feature>
<organism evidence="14 15">
    <name type="scientific">Microthyrium microscopicum</name>
    <dbReference type="NCBI Taxonomy" id="703497"/>
    <lineage>
        <taxon>Eukaryota</taxon>
        <taxon>Fungi</taxon>
        <taxon>Dikarya</taxon>
        <taxon>Ascomycota</taxon>
        <taxon>Pezizomycotina</taxon>
        <taxon>Dothideomycetes</taxon>
        <taxon>Dothideomycetes incertae sedis</taxon>
        <taxon>Microthyriales</taxon>
        <taxon>Microthyriaceae</taxon>
        <taxon>Microthyrium</taxon>
    </lineage>
</organism>
<evidence type="ECO:0000256" key="11">
    <source>
        <dbReference type="SAM" id="Phobius"/>
    </source>
</evidence>
<keyword evidence="2" id="KW-0813">Transport</keyword>
<dbReference type="InterPro" id="IPR036640">
    <property type="entry name" value="ABC1_TM_sf"/>
</dbReference>
<dbReference type="Pfam" id="PF00664">
    <property type="entry name" value="ABC_membrane"/>
    <property type="match status" value="2"/>
</dbReference>
<feature type="region of interest" description="Disordered" evidence="10">
    <location>
        <begin position="1510"/>
        <end position="1566"/>
    </location>
</feature>
<dbReference type="PANTHER" id="PTHR24223">
    <property type="entry name" value="ATP-BINDING CASSETTE SUB-FAMILY C"/>
    <property type="match status" value="1"/>
</dbReference>
<keyword evidence="8 11" id="KW-0472">Membrane</keyword>
<dbReference type="Proteomes" id="UP000799302">
    <property type="component" value="Unassembled WGS sequence"/>
</dbReference>
<feature type="domain" description="ABC transmembrane type-1" evidence="13">
    <location>
        <begin position="1030"/>
        <end position="1353"/>
    </location>
</feature>
<evidence type="ECO:0000256" key="3">
    <source>
        <dbReference type="ARBA" id="ARBA00022692"/>
    </source>
</evidence>
<feature type="transmembrane region" description="Helical" evidence="11">
    <location>
        <begin position="155"/>
        <end position="176"/>
    </location>
</feature>
<keyword evidence="5" id="KW-0547">Nucleotide-binding</keyword>
<dbReference type="PROSITE" id="PS50893">
    <property type="entry name" value="ABC_TRANSPORTER_2"/>
    <property type="match status" value="2"/>
</dbReference>
<feature type="transmembrane region" description="Helical" evidence="11">
    <location>
        <begin position="607"/>
        <end position="634"/>
    </location>
</feature>
<feature type="transmembrane region" description="Helical" evidence="11">
    <location>
        <begin position="328"/>
        <end position="348"/>
    </location>
</feature>
<dbReference type="CDD" id="cd03250">
    <property type="entry name" value="ABCC_MRP_domain1"/>
    <property type="match status" value="1"/>
</dbReference>
<feature type="transmembrane region" description="Helical" evidence="11">
    <location>
        <begin position="23"/>
        <end position="42"/>
    </location>
</feature>
<keyword evidence="9" id="KW-0325">Glycoprotein</keyword>
<feature type="compositionally biased region" description="Polar residues" evidence="10">
    <location>
        <begin position="453"/>
        <end position="462"/>
    </location>
</feature>
<feature type="transmembrane region" description="Helical" evidence="11">
    <location>
        <begin position="1299"/>
        <end position="1322"/>
    </location>
</feature>
<dbReference type="GO" id="GO:0140359">
    <property type="term" value="F:ABC-type transporter activity"/>
    <property type="evidence" value="ECO:0007669"/>
    <property type="project" value="InterPro"/>
</dbReference>
<feature type="transmembrane region" description="Helical" evidence="11">
    <location>
        <begin position="528"/>
        <end position="547"/>
    </location>
</feature>
<feature type="transmembrane region" description="Helical" evidence="11">
    <location>
        <begin position="1015"/>
        <end position="1036"/>
    </location>
</feature>